<organism evidence="6 7">
    <name type="scientific">Paracidovorax wautersii</name>
    <dbReference type="NCBI Taxonomy" id="1177982"/>
    <lineage>
        <taxon>Bacteria</taxon>
        <taxon>Pseudomonadati</taxon>
        <taxon>Pseudomonadota</taxon>
        <taxon>Betaproteobacteria</taxon>
        <taxon>Burkholderiales</taxon>
        <taxon>Comamonadaceae</taxon>
        <taxon>Paracidovorax</taxon>
    </lineage>
</organism>
<dbReference type="InterPro" id="IPR042099">
    <property type="entry name" value="ANL_N_sf"/>
</dbReference>
<dbReference type="AlphaFoldDB" id="A0A7V8FPT7"/>
<dbReference type="GO" id="GO:0031956">
    <property type="term" value="F:medium-chain fatty acid-CoA ligase activity"/>
    <property type="evidence" value="ECO:0007669"/>
    <property type="project" value="TreeGrafter"/>
</dbReference>
<proteinExistence type="inferred from homology"/>
<evidence type="ECO:0000256" key="3">
    <source>
        <dbReference type="ARBA" id="ARBA00022598"/>
    </source>
</evidence>
<comment type="caution">
    <text evidence="6">The sequence shown here is derived from an EMBL/GenBank/DDBJ whole genome shotgun (WGS) entry which is preliminary data.</text>
</comment>
<dbReference type="Pfam" id="PF00501">
    <property type="entry name" value="AMP-binding"/>
    <property type="match status" value="1"/>
</dbReference>
<dbReference type="GO" id="GO:0016779">
    <property type="term" value="F:nucleotidyltransferase activity"/>
    <property type="evidence" value="ECO:0007669"/>
    <property type="project" value="UniProtKB-KW"/>
</dbReference>
<evidence type="ECO:0000259" key="5">
    <source>
        <dbReference type="Pfam" id="PF13193"/>
    </source>
</evidence>
<evidence type="ECO:0000259" key="4">
    <source>
        <dbReference type="Pfam" id="PF00501"/>
    </source>
</evidence>
<keyword evidence="3" id="KW-0436">Ligase</keyword>
<dbReference type="PANTHER" id="PTHR43201">
    <property type="entry name" value="ACYL-COA SYNTHETASE"/>
    <property type="match status" value="1"/>
</dbReference>
<dbReference type="Gene3D" id="3.30.300.30">
    <property type="match status" value="1"/>
</dbReference>
<dbReference type="PANTHER" id="PTHR43201:SF5">
    <property type="entry name" value="MEDIUM-CHAIN ACYL-COA LIGASE ACSF2, MITOCHONDRIAL"/>
    <property type="match status" value="1"/>
</dbReference>
<keyword evidence="6" id="KW-0808">Transferase</keyword>
<feature type="domain" description="AMP-dependent synthetase/ligase" evidence="4">
    <location>
        <begin position="34"/>
        <end position="406"/>
    </location>
</feature>
<dbReference type="EMBL" id="WNDQ01000016">
    <property type="protein sequence ID" value="KAF1021954.1"/>
    <property type="molecule type" value="Genomic_DNA"/>
</dbReference>
<evidence type="ECO:0000256" key="2">
    <source>
        <dbReference type="ARBA" id="ARBA00006432"/>
    </source>
</evidence>
<evidence type="ECO:0000256" key="1">
    <source>
        <dbReference type="ARBA" id="ARBA00004924"/>
    </source>
</evidence>
<feature type="domain" description="AMP-binding enzyme C-terminal" evidence="5">
    <location>
        <begin position="457"/>
        <end position="533"/>
    </location>
</feature>
<dbReference type="GO" id="GO:0006631">
    <property type="term" value="P:fatty acid metabolic process"/>
    <property type="evidence" value="ECO:0007669"/>
    <property type="project" value="TreeGrafter"/>
</dbReference>
<dbReference type="InterPro" id="IPR000873">
    <property type="entry name" value="AMP-dep_synth/lig_dom"/>
</dbReference>
<evidence type="ECO:0000313" key="7">
    <source>
        <dbReference type="Proteomes" id="UP000461670"/>
    </source>
</evidence>
<dbReference type="Gene3D" id="3.40.50.12780">
    <property type="entry name" value="N-terminal domain of ligase-like"/>
    <property type="match status" value="1"/>
</dbReference>
<dbReference type="InterPro" id="IPR020845">
    <property type="entry name" value="AMP-binding_CS"/>
</dbReference>
<evidence type="ECO:0000313" key="6">
    <source>
        <dbReference type="EMBL" id="KAF1021954.1"/>
    </source>
</evidence>
<dbReference type="Proteomes" id="UP000461670">
    <property type="component" value="Unassembled WGS sequence"/>
</dbReference>
<accession>A0A7V8FPT7</accession>
<name>A0A7V8FPT7_9BURK</name>
<dbReference type="PROSITE" id="PS00455">
    <property type="entry name" value="AMP_BINDING"/>
    <property type="match status" value="1"/>
</dbReference>
<comment type="pathway">
    <text evidence="1">Siderophore biosynthesis.</text>
</comment>
<sequence>MLEGFVPFPESFAQRYRERGYWRGQSLAQEFAAVFERYGPRTALIDGARRYTYAQLDALSDNLALNLLALGLKPLDRVVPTLPNVAEFVVLYFALQKLGCIPIAALVTHRYAELSQFVRLSQARCVVYPASVREQGGEFRFAPVIDRVQAEQPCLQLRLVLGEAGPGEHSLTELIASPAKLPLSRLRELNIKPTDPCIFQLSGGTTGIPKLIPRTNNDYAYNSKVAAEVAGVDGDSVLLLVLPIAHNLPLACPGIQGFLFNGATVVLHANTRPAEMFALIEQHGVTHIKVVPALLIRLIHDPAIGSARLDSVRQIQSGGQRMQPEVRLRTRELFRNAFVQENFGMSEGLLMFVRRGDDETVQLETCGRPVCEDDEVRLIDDEGREVPEGEVGELACRGPYTLRGYFGVPEYNARQFTPDGFYRSGDLMRRHASGNYIVEGRKKDLINRGGEKISAEEVENLILMHPAVQNVACVPMPDAAMGEKMCAFVVLKRGAALDLPGLVAFLQTHEIARFKLPERLEVMEDFPVSTFGKVSKKALGERIAAQLADEARVARAA</sequence>
<protein>
    <submittedName>
        <fullName evidence="6">Salicylyl-CoA synthase / salicylate adenylyltransferase</fullName>
    </submittedName>
</protein>
<gene>
    <name evidence="6" type="primary">sdgA</name>
    <name evidence="6" type="ORF">GAK30_01456</name>
</gene>
<dbReference type="FunFam" id="2.30.38.10:FF:000003">
    <property type="entry name" value="Vibriobactin-specific 2,3-dihydroxybenzoate-AMP ligase"/>
    <property type="match status" value="1"/>
</dbReference>
<dbReference type="InterPro" id="IPR045851">
    <property type="entry name" value="AMP-bd_C_sf"/>
</dbReference>
<dbReference type="InterPro" id="IPR025110">
    <property type="entry name" value="AMP-bd_C"/>
</dbReference>
<dbReference type="Pfam" id="PF13193">
    <property type="entry name" value="AMP-binding_C"/>
    <property type="match status" value="1"/>
</dbReference>
<dbReference type="SUPFAM" id="SSF56801">
    <property type="entry name" value="Acetyl-CoA synthetase-like"/>
    <property type="match status" value="1"/>
</dbReference>
<keyword evidence="6" id="KW-0548">Nucleotidyltransferase</keyword>
<comment type="similarity">
    <text evidence="2">Belongs to the ATP-dependent AMP-binding enzyme family.</text>
</comment>
<reference evidence="7" key="1">
    <citation type="journal article" date="2020" name="MBio">
        <title>Horizontal gene transfer to a defensive symbiont with a reduced genome amongst a multipartite beetle microbiome.</title>
        <authorList>
            <person name="Waterworth S.C."/>
            <person name="Florez L.V."/>
            <person name="Rees E.R."/>
            <person name="Hertweck C."/>
            <person name="Kaltenpoth M."/>
            <person name="Kwan J.C."/>
        </authorList>
    </citation>
    <scope>NUCLEOTIDE SEQUENCE [LARGE SCALE GENOMIC DNA]</scope>
</reference>